<dbReference type="EMBL" id="RYFG02000119">
    <property type="protein sequence ID" value="TRW90236.1"/>
    <property type="molecule type" value="Genomic_DNA"/>
</dbReference>
<dbReference type="PROSITE" id="PS51257">
    <property type="entry name" value="PROKAR_LIPOPROTEIN"/>
    <property type="match status" value="1"/>
</dbReference>
<comment type="caution">
    <text evidence="2">The sequence shown here is derived from an EMBL/GenBank/DDBJ whole genome shotgun (WGS) entry which is preliminary data.</text>
</comment>
<evidence type="ECO:0000313" key="2">
    <source>
        <dbReference type="EMBL" id="TRW90236.1"/>
    </source>
</evidence>
<sequence>MKTPRFTKNFLFAALTGMVIALSVAGCSDDKEKVADAKQSVAVAKPVHNPFDHSHDEPVTDVQKHKFEHDFADQCVERELKHSTNKEFDKNRYSTPCMCIAKFLMKDLTADEAQLFLGEHKNAQSLVIKYENAAYHCLQQNALPKGPDFSRAPQQAN</sequence>
<dbReference type="Proteomes" id="UP000733744">
    <property type="component" value="Unassembled WGS sequence"/>
</dbReference>
<organism evidence="2 3">
    <name type="scientific">Candidatus Methylobacter oryzae</name>
    <dbReference type="NCBI Taxonomy" id="2497749"/>
    <lineage>
        <taxon>Bacteria</taxon>
        <taxon>Pseudomonadati</taxon>
        <taxon>Pseudomonadota</taxon>
        <taxon>Gammaproteobacteria</taxon>
        <taxon>Methylococcales</taxon>
        <taxon>Methylococcaceae</taxon>
        <taxon>Methylobacter</taxon>
    </lineage>
</organism>
<dbReference type="RefSeq" id="WP_127028872.1">
    <property type="nucleotide sequence ID" value="NZ_RYFG02000119.1"/>
</dbReference>
<evidence type="ECO:0000256" key="1">
    <source>
        <dbReference type="SAM" id="SignalP"/>
    </source>
</evidence>
<accession>A0ABY3C8R5</accession>
<gene>
    <name evidence="2" type="ORF">EKO24_019550</name>
</gene>
<keyword evidence="1" id="KW-0732">Signal</keyword>
<feature type="signal peptide" evidence="1">
    <location>
        <begin position="1"/>
        <end position="21"/>
    </location>
</feature>
<keyword evidence="3" id="KW-1185">Reference proteome</keyword>
<evidence type="ECO:0008006" key="4">
    <source>
        <dbReference type="Google" id="ProtNLM"/>
    </source>
</evidence>
<feature type="chain" id="PRO_5046799884" description="Lipoprotein" evidence="1">
    <location>
        <begin position="22"/>
        <end position="157"/>
    </location>
</feature>
<reference evidence="2 3" key="1">
    <citation type="journal article" date="2019" name="Antonie Van Leeuwenhoek">
        <title>Description of 'Ca. Methylobacter oryzae' KRF1, a novel species from the environmentally important Methylobacter clade 2.</title>
        <authorList>
            <person name="Khatri K."/>
            <person name="Mohite J.A."/>
            <person name="Pandit P.S."/>
            <person name="Bahulikar R."/>
            <person name="Rahalkar M.C."/>
        </authorList>
    </citation>
    <scope>NUCLEOTIDE SEQUENCE [LARGE SCALE GENOMIC DNA]</scope>
    <source>
        <strain evidence="2 3">KRF1</strain>
    </source>
</reference>
<name>A0ABY3C8R5_9GAMM</name>
<proteinExistence type="predicted"/>
<protein>
    <recommendedName>
        <fullName evidence="4">Lipoprotein</fullName>
    </recommendedName>
</protein>
<evidence type="ECO:0000313" key="3">
    <source>
        <dbReference type="Proteomes" id="UP000733744"/>
    </source>
</evidence>